<protein>
    <submittedName>
        <fullName evidence="3">Phage replisome organizer</fullName>
    </submittedName>
</protein>
<proteinExistence type="predicted"/>
<dbReference type="AlphaFoldDB" id="A0A399IJB5"/>
<sequence>MICSSFIILYKGENKVSDIAWIKLYTGIFDGEKLKFIEVMENRDIIICLLMKLYIQAAKTNDKGLIYFNEKTPYTNEMFSIIFNRPLGSIESAFKVLSDFKIIEIYENNFIKICNWEKYQNIEGMERTRSLNRNRVRDHRAKKKENCAEDKIKNNDLNTQTSENSALNNIEESNLNTQSNEKLISNKIGEGNLNNLNNIDVTHTNEIFFEKNCNVTVTKEIENKTKNKKEIKKENKSEIESKRRNSIEKRANLLVSKTSNFTQSNDLDNDNSKSLSPVSEKQKVYKAANELLEHYKKNSIKVIGLNLNALKNCISIHGKDNARFAIDKSLELNKPSMKYINGILMNWKREGYPVLDNMQVSYRAGASGYKPLRFNNFKPRDYDYDSLEKALLGWD</sequence>
<dbReference type="EMBL" id="QXDJ01000005">
    <property type="protein sequence ID" value="RII33001.1"/>
    <property type="molecule type" value="Genomic_DNA"/>
</dbReference>
<feature type="coiled-coil region" evidence="1">
    <location>
        <begin position="214"/>
        <end position="241"/>
    </location>
</feature>
<feature type="domain" description="Phage replisome organiser N-terminal" evidence="2">
    <location>
        <begin position="21"/>
        <end position="140"/>
    </location>
</feature>
<dbReference type="SUPFAM" id="SSF158499">
    <property type="entry name" value="DnaD domain-like"/>
    <property type="match status" value="1"/>
</dbReference>
<evidence type="ECO:0000259" key="2">
    <source>
        <dbReference type="Pfam" id="PF09681"/>
    </source>
</evidence>
<evidence type="ECO:0000313" key="4">
    <source>
        <dbReference type="Proteomes" id="UP000265930"/>
    </source>
</evidence>
<dbReference type="Gene3D" id="1.10.10.630">
    <property type="entry name" value="DnaD domain-like"/>
    <property type="match status" value="1"/>
</dbReference>
<accession>A0A399IJB5</accession>
<dbReference type="Pfam" id="PF09681">
    <property type="entry name" value="Phage_rep_org_N"/>
    <property type="match status" value="1"/>
</dbReference>
<dbReference type="InterPro" id="IPR010056">
    <property type="entry name" value="Phage_rep_org__N"/>
</dbReference>
<evidence type="ECO:0000256" key="1">
    <source>
        <dbReference type="SAM" id="Coils"/>
    </source>
</evidence>
<dbReference type="InterPro" id="IPR053162">
    <property type="entry name" value="DnaD"/>
</dbReference>
<organism evidence="3 4">
    <name type="scientific">Clostridium chromiireducens</name>
    <dbReference type="NCBI Taxonomy" id="225345"/>
    <lineage>
        <taxon>Bacteria</taxon>
        <taxon>Bacillati</taxon>
        <taxon>Bacillota</taxon>
        <taxon>Clostridia</taxon>
        <taxon>Eubacteriales</taxon>
        <taxon>Clostridiaceae</taxon>
        <taxon>Clostridium</taxon>
    </lineage>
</organism>
<keyword evidence="1" id="KW-0175">Coiled coil</keyword>
<gene>
    <name evidence="3" type="ORF">D2A34_19395</name>
</gene>
<evidence type="ECO:0000313" key="3">
    <source>
        <dbReference type="EMBL" id="RII33001.1"/>
    </source>
</evidence>
<dbReference type="Proteomes" id="UP000265930">
    <property type="component" value="Unassembled WGS sequence"/>
</dbReference>
<dbReference type="NCBIfam" id="TIGR01714">
    <property type="entry name" value="phage_rep_org_N"/>
    <property type="match status" value="1"/>
</dbReference>
<name>A0A399IJB5_9CLOT</name>
<comment type="caution">
    <text evidence="3">The sequence shown here is derived from an EMBL/GenBank/DDBJ whole genome shotgun (WGS) entry which is preliminary data.</text>
</comment>
<dbReference type="PANTHER" id="PTHR37293:SF7">
    <property type="entry name" value="HYPOTHETICAL PHAGE PROTEIN"/>
    <property type="match status" value="1"/>
</dbReference>
<dbReference type="PANTHER" id="PTHR37293">
    <property type="entry name" value="PHAGE REPLICATION PROTEIN-RELATED"/>
    <property type="match status" value="1"/>
</dbReference>
<dbReference type="InterPro" id="IPR034829">
    <property type="entry name" value="DnaD-like_sf"/>
</dbReference>
<reference evidence="3 4" key="1">
    <citation type="submission" date="2018-08" db="EMBL/GenBank/DDBJ databases">
        <title>Genome of Clostridium chromiireducens C1, DSM12136.</title>
        <authorList>
            <person name="Xing M."/>
            <person name="Wei Y."/>
            <person name="Ang E.L."/>
            <person name="Zhao H."/>
            <person name="Zhang Y."/>
        </authorList>
    </citation>
    <scope>NUCLEOTIDE SEQUENCE [LARGE SCALE GENOMIC DNA]</scope>
    <source>
        <strain evidence="3 4">C1</strain>
    </source>
</reference>